<keyword evidence="1" id="KW-0472">Membrane</keyword>
<dbReference type="RefSeq" id="WP_055098297.1">
    <property type="nucleotide sequence ID" value="NZ_JRLF01000015.1"/>
</dbReference>
<dbReference type="PATRIC" id="fig|362413.3.peg.2678"/>
<feature type="transmembrane region" description="Helical" evidence="1">
    <location>
        <begin position="37"/>
        <end position="54"/>
    </location>
</feature>
<dbReference type="OrthoDB" id="709028at2"/>
<accession>A0A0N8VLV3</accession>
<protein>
    <submittedName>
        <fullName evidence="2">Membrane protein</fullName>
    </submittedName>
</protein>
<proteinExistence type="predicted"/>
<evidence type="ECO:0000256" key="1">
    <source>
        <dbReference type="SAM" id="Phobius"/>
    </source>
</evidence>
<evidence type="ECO:0000313" key="3">
    <source>
        <dbReference type="Proteomes" id="UP000050443"/>
    </source>
</evidence>
<dbReference type="Proteomes" id="UP000050443">
    <property type="component" value="Unassembled WGS sequence"/>
</dbReference>
<organism evidence="2 3">
    <name type="scientific">Flavobacterium aquidurense</name>
    <dbReference type="NCBI Taxonomy" id="362413"/>
    <lineage>
        <taxon>Bacteria</taxon>
        <taxon>Pseudomonadati</taxon>
        <taxon>Bacteroidota</taxon>
        <taxon>Flavobacteriia</taxon>
        <taxon>Flavobacteriales</taxon>
        <taxon>Flavobacteriaceae</taxon>
        <taxon>Flavobacterium</taxon>
    </lineage>
</organism>
<sequence length="210" mass="25125">MKELDLLKKDWKKNSDSFEQISEKEIYKMIHKKSSSIVKWILIISILEVLFWTISNYFSNIDDFLNNIHHPEIILYMEILMYFNYAVILVFIYFFYKNYKTISTIVSTKLLMSSILRTRKTVQYYVWYNLGMIVVSSILSFFIGYVYNPDMAIVREKLALNGKAMLFSIGALVLLTLLFFGLFWCIYRLLYGTLLRRLYANYKELKKIDF</sequence>
<keyword evidence="1" id="KW-1133">Transmembrane helix</keyword>
<feature type="transmembrane region" description="Helical" evidence="1">
    <location>
        <begin position="74"/>
        <end position="96"/>
    </location>
</feature>
<evidence type="ECO:0000313" key="2">
    <source>
        <dbReference type="EMBL" id="KQB37564.1"/>
    </source>
</evidence>
<feature type="transmembrane region" description="Helical" evidence="1">
    <location>
        <begin position="167"/>
        <end position="187"/>
    </location>
</feature>
<dbReference type="EMBL" id="JRLF01000015">
    <property type="protein sequence ID" value="KQB37564.1"/>
    <property type="molecule type" value="Genomic_DNA"/>
</dbReference>
<comment type="caution">
    <text evidence="2">The sequence shown here is derived from an EMBL/GenBank/DDBJ whole genome shotgun (WGS) entry which is preliminary data.</text>
</comment>
<dbReference type="STRING" id="362413.RC62_2730"/>
<name>A0A0N8VLV3_9FLAO</name>
<gene>
    <name evidence="2" type="ORF">RC62_2730</name>
</gene>
<feature type="transmembrane region" description="Helical" evidence="1">
    <location>
        <begin position="125"/>
        <end position="147"/>
    </location>
</feature>
<keyword evidence="1" id="KW-0812">Transmembrane</keyword>
<dbReference type="AlphaFoldDB" id="A0A0N8VLV3"/>
<reference evidence="2 3" key="1">
    <citation type="submission" date="2014-09" db="EMBL/GenBank/DDBJ databases">
        <title>Genome sequence of Flavobacterium aquidurense RC62.</title>
        <authorList>
            <person name="Kim J.F."/>
            <person name="Kwak M.-J."/>
        </authorList>
    </citation>
    <scope>NUCLEOTIDE SEQUENCE [LARGE SCALE GENOMIC DNA]</scope>
    <source>
        <strain evidence="2 3">RC62</strain>
    </source>
</reference>